<name>A0AAN9TFT3_9HEMI</name>
<protein>
    <submittedName>
        <fullName evidence="2">Uncharacterized protein</fullName>
    </submittedName>
</protein>
<accession>A0AAN9TFT3</accession>
<evidence type="ECO:0000256" key="1">
    <source>
        <dbReference type="SAM" id="MobiDB-lite"/>
    </source>
</evidence>
<feature type="region of interest" description="Disordered" evidence="1">
    <location>
        <begin position="1"/>
        <end position="25"/>
    </location>
</feature>
<dbReference type="Proteomes" id="UP001367676">
    <property type="component" value="Unassembled WGS sequence"/>
</dbReference>
<sequence>MCNQTPAPKAEKFKENGDDDDQDFSDGMNLDPVYPDLVLDKFDPILISYAASKEKWYLEITLAALNNLWCKAEWDHSVKLKTEISKTLQSPINNPTTKVNRLDTITEFNITVKIPEFWGYYEILWYPFVGESLPEMEEDTKIPNLSKQKVQSIIDDVFNEKIKQNRDEFIERYTQSILDKLIPRVVEECRSKVDLVLTFATILGNGTDDDIFTLPPGLTKLMKLGAYSVAQRNLRNQILQMLVPTFKMPPEVDEDFENRRKIAEKELEKLLKFAG</sequence>
<dbReference type="AlphaFoldDB" id="A0AAN9TFT3"/>
<proteinExistence type="predicted"/>
<gene>
    <name evidence="2" type="ORF">V9T40_002206</name>
</gene>
<keyword evidence="3" id="KW-1185">Reference proteome</keyword>
<dbReference type="EMBL" id="JBBCAQ010000022">
    <property type="protein sequence ID" value="KAK7590593.1"/>
    <property type="molecule type" value="Genomic_DNA"/>
</dbReference>
<organism evidence="2 3">
    <name type="scientific">Parthenolecanium corni</name>
    <dbReference type="NCBI Taxonomy" id="536013"/>
    <lineage>
        <taxon>Eukaryota</taxon>
        <taxon>Metazoa</taxon>
        <taxon>Ecdysozoa</taxon>
        <taxon>Arthropoda</taxon>
        <taxon>Hexapoda</taxon>
        <taxon>Insecta</taxon>
        <taxon>Pterygota</taxon>
        <taxon>Neoptera</taxon>
        <taxon>Paraneoptera</taxon>
        <taxon>Hemiptera</taxon>
        <taxon>Sternorrhyncha</taxon>
        <taxon>Coccoidea</taxon>
        <taxon>Coccidae</taxon>
        <taxon>Parthenolecanium</taxon>
    </lineage>
</organism>
<evidence type="ECO:0000313" key="2">
    <source>
        <dbReference type="EMBL" id="KAK7590593.1"/>
    </source>
</evidence>
<reference evidence="2 3" key="1">
    <citation type="submission" date="2024-03" db="EMBL/GenBank/DDBJ databases">
        <title>Adaptation during the transition from Ophiocordyceps entomopathogen to insect associate is accompanied by gene loss and intensified selection.</title>
        <authorList>
            <person name="Ward C.M."/>
            <person name="Onetto C.A."/>
            <person name="Borneman A.R."/>
        </authorList>
    </citation>
    <scope>NUCLEOTIDE SEQUENCE [LARGE SCALE GENOMIC DNA]</scope>
    <source>
        <strain evidence="2">AWRI1</strain>
        <tissue evidence="2">Single Adult Female</tissue>
    </source>
</reference>
<comment type="caution">
    <text evidence="2">The sequence shown here is derived from an EMBL/GenBank/DDBJ whole genome shotgun (WGS) entry which is preliminary data.</text>
</comment>
<evidence type="ECO:0000313" key="3">
    <source>
        <dbReference type="Proteomes" id="UP001367676"/>
    </source>
</evidence>